<keyword evidence="2" id="KW-1185">Reference proteome</keyword>
<dbReference type="Proteomes" id="UP001187192">
    <property type="component" value="Unassembled WGS sequence"/>
</dbReference>
<protein>
    <submittedName>
        <fullName evidence="1">Uncharacterized protein</fullName>
    </submittedName>
</protein>
<organism evidence="1 2">
    <name type="scientific">Ficus carica</name>
    <name type="common">Common fig</name>
    <dbReference type="NCBI Taxonomy" id="3494"/>
    <lineage>
        <taxon>Eukaryota</taxon>
        <taxon>Viridiplantae</taxon>
        <taxon>Streptophyta</taxon>
        <taxon>Embryophyta</taxon>
        <taxon>Tracheophyta</taxon>
        <taxon>Spermatophyta</taxon>
        <taxon>Magnoliopsida</taxon>
        <taxon>eudicotyledons</taxon>
        <taxon>Gunneridae</taxon>
        <taxon>Pentapetalae</taxon>
        <taxon>rosids</taxon>
        <taxon>fabids</taxon>
        <taxon>Rosales</taxon>
        <taxon>Moraceae</taxon>
        <taxon>Ficeae</taxon>
        <taxon>Ficus</taxon>
    </lineage>
</organism>
<name>A0AA88A028_FICCA</name>
<comment type="caution">
    <text evidence="1">The sequence shown here is derived from an EMBL/GenBank/DDBJ whole genome shotgun (WGS) entry which is preliminary data.</text>
</comment>
<proteinExistence type="predicted"/>
<accession>A0AA88A028</accession>
<evidence type="ECO:0000313" key="1">
    <source>
        <dbReference type="EMBL" id="GMN34936.1"/>
    </source>
</evidence>
<reference evidence="1" key="1">
    <citation type="submission" date="2023-07" db="EMBL/GenBank/DDBJ databases">
        <title>draft genome sequence of fig (Ficus carica).</title>
        <authorList>
            <person name="Takahashi T."/>
            <person name="Nishimura K."/>
        </authorList>
    </citation>
    <scope>NUCLEOTIDE SEQUENCE</scope>
</reference>
<dbReference type="EMBL" id="BTGU01000005">
    <property type="protein sequence ID" value="GMN34936.1"/>
    <property type="molecule type" value="Genomic_DNA"/>
</dbReference>
<dbReference type="AlphaFoldDB" id="A0AA88A028"/>
<sequence>MKGDGVDALGFQLHRLLHESGEVLLRASRGEVAGNSEEDGLLPLGEVRDGDGLDVAGGVEVGEGGLRKLVADSDGGGFRNGESKRLGGMAVLEAKESLEESAAVFGGRRVVER</sequence>
<gene>
    <name evidence="1" type="ORF">TIFTF001_004999</name>
</gene>
<evidence type="ECO:0000313" key="2">
    <source>
        <dbReference type="Proteomes" id="UP001187192"/>
    </source>
</evidence>